<dbReference type="GO" id="GO:0006508">
    <property type="term" value="P:proteolysis"/>
    <property type="evidence" value="ECO:0007669"/>
    <property type="project" value="UniProtKB-KW"/>
</dbReference>
<dbReference type="InterPro" id="IPR000587">
    <property type="entry name" value="Creatinase_N"/>
</dbReference>
<dbReference type="PANTHER" id="PTHR43763">
    <property type="entry name" value="XAA-PRO AMINOPEPTIDASE 1"/>
    <property type="match status" value="1"/>
</dbReference>
<dbReference type="Gene3D" id="3.40.350.10">
    <property type="entry name" value="Creatinase/prolidase N-terminal domain"/>
    <property type="match status" value="2"/>
</dbReference>
<dbReference type="AlphaFoldDB" id="A0A7L0SZQ3"/>
<dbReference type="SUPFAM" id="SSF55920">
    <property type="entry name" value="Creatinase/aminopeptidase"/>
    <property type="match status" value="1"/>
</dbReference>
<evidence type="ECO:0000256" key="19">
    <source>
        <dbReference type="ARBA" id="ARBA00079909"/>
    </source>
</evidence>
<dbReference type="GO" id="GO:0070006">
    <property type="term" value="F:metalloaminopeptidase activity"/>
    <property type="evidence" value="ECO:0007669"/>
    <property type="project" value="InterPro"/>
</dbReference>
<evidence type="ECO:0000256" key="9">
    <source>
        <dbReference type="ARBA" id="ARBA00022670"/>
    </source>
</evidence>
<reference evidence="26 27" key="1">
    <citation type="submission" date="2019-09" db="EMBL/GenBank/DDBJ databases">
        <title>Bird 10,000 Genomes (B10K) Project - Family phase.</title>
        <authorList>
            <person name="Zhang G."/>
        </authorList>
    </citation>
    <scope>NUCLEOTIDE SEQUENCE [LARGE SCALE GENOMIC DNA]</scope>
    <source>
        <strain evidence="26">B10K-DU-009-04</strain>
        <tissue evidence="26">Mixed tissue sample</tissue>
    </source>
</reference>
<evidence type="ECO:0000256" key="1">
    <source>
        <dbReference type="ARBA" id="ARBA00001424"/>
    </source>
</evidence>
<comment type="subcellular location">
    <subcellularLocation>
        <location evidence="3">Cytoplasm</location>
    </subcellularLocation>
</comment>
<evidence type="ECO:0000256" key="3">
    <source>
        <dbReference type="ARBA" id="ARBA00004496"/>
    </source>
</evidence>
<dbReference type="GO" id="GO:0046872">
    <property type="term" value="F:metal ion binding"/>
    <property type="evidence" value="ECO:0007669"/>
    <property type="project" value="UniProtKB-KW"/>
</dbReference>
<comment type="similarity">
    <text evidence="4 22">Belongs to the peptidase M24B family.</text>
</comment>
<evidence type="ECO:0000313" key="26">
    <source>
        <dbReference type="EMBL" id="NXL48057.1"/>
    </source>
</evidence>
<dbReference type="EMBL" id="VXAO01000545">
    <property type="protein sequence ID" value="NXL48057.1"/>
    <property type="molecule type" value="Genomic_DNA"/>
</dbReference>
<keyword evidence="8" id="KW-0963">Cytoplasm</keyword>
<keyword evidence="14" id="KW-0464">Manganese</keyword>
<keyword evidence="27" id="KW-1185">Reference proteome</keyword>
<dbReference type="InterPro" id="IPR032416">
    <property type="entry name" value="Peptidase_M24_C"/>
</dbReference>
<keyword evidence="9" id="KW-0645">Protease</keyword>
<evidence type="ECO:0000256" key="21">
    <source>
        <dbReference type="ARBA" id="ARBA00081885"/>
    </source>
</evidence>
<dbReference type="SUPFAM" id="SSF53092">
    <property type="entry name" value="Creatinase/prolidase N-terminal domain"/>
    <property type="match status" value="1"/>
</dbReference>
<dbReference type="FunFam" id="3.40.350.10:FF:000004">
    <property type="entry name" value="xaa-Pro aminopeptidase 1 isoform X1"/>
    <property type="match status" value="1"/>
</dbReference>
<evidence type="ECO:0000256" key="11">
    <source>
        <dbReference type="ARBA" id="ARBA00022801"/>
    </source>
</evidence>
<evidence type="ECO:0000256" key="5">
    <source>
        <dbReference type="ARBA" id="ARBA00011738"/>
    </source>
</evidence>
<dbReference type="Gene3D" id="3.90.230.10">
    <property type="entry name" value="Creatinase/methionine aminopeptidase superfamily"/>
    <property type="match status" value="1"/>
</dbReference>
<evidence type="ECO:0000256" key="20">
    <source>
        <dbReference type="ARBA" id="ARBA00079919"/>
    </source>
</evidence>
<dbReference type="CDD" id="cd01085">
    <property type="entry name" value="APP"/>
    <property type="match status" value="1"/>
</dbReference>
<evidence type="ECO:0000256" key="8">
    <source>
        <dbReference type="ARBA" id="ARBA00022490"/>
    </source>
</evidence>
<name>A0A7L0SZQ3_PODPO</name>
<evidence type="ECO:0000256" key="15">
    <source>
        <dbReference type="ARBA" id="ARBA00030849"/>
    </source>
</evidence>
<keyword evidence="11" id="KW-0378">Hydrolase</keyword>
<evidence type="ECO:0000256" key="16">
    <source>
        <dbReference type="ARBA" id="ARBA00054066"/>
    </source>
</evidence>
<comment type="cofactor">
    <cofactor evidence="2">
        <name>Mn(2+)</name>
        <dbReference type="ChEBI" id="CHEBI:29035"/>
    </cofactor>
</comment>
<feature type="domain" description="Creatinase N-terminal" evidence="24">
    <location>
        <begin position="48"/>
        <end position="150"/>
    </location>
</feature>
<dbReference type="EC" id="3.4.11.9" evidence="6"/>
<dbReference type="Pfam" id="PF00557">
    <property type="entry name" value="Peptidase_M24"/>
    <property type="match status" value="1"/>
</dbReference>
<evidence type="ECO:0000259" key="23">
    <source>
        <dbReference type="Pfam" id="PF00557"/>
    </source>
</evidence>
<accession>A0A7L0SZQ3</accession>
<dbReference type="Pfam" id="PF01321">
    <property type="entry name" value="Creatinase_N"/>
    <property type="match status" value="1"/>
</dbReference>
<evidence type="ECO:0000256" key="22">
    <source>
        <dbReference type="RuleBase" id="RU000590"/>
    </source>
</evidence>
<dbReference type="InterPro" id="IPR036005">
    <property type="entry name" value="Creatinase/aminopeptidase-like"/>
</dbReference>
<dbReference type="InterPro" id="IPR050422">
    <property type="entry name" value="X-Pro_aminopeptidase_P"/>
</dbReference>
<dbReference type="InterPro" id="IPR000994">
    <property type="entry name" value="Pept_M24"/>
</dbReference>
<dbReference type="FunFam" id="3.90.230.10:FF:000004">
    <property type="entry name" value="xaa-Pro aminopeptidase 1 isoform X1"/>
    <property type="match status" value="1"/>
</dbReference>
<keyword evidence="13" id="KW-0482">Metalloprotease</keyword>
<proteinExistence type="inferred from homology"/>
<dbReference type="Proteomes" id="UP000555275">
    <property type="component" value="Unassembled WGS sequence"/>
</dbReference>
<evidence type="ECO:0000256" key="13">
    <source>
        <dbReference type="ARBA" id="ARBA00023049"/>
    </source>
</evidence>
<evidence type="ECO:0000256" key="2">
    <source>
        <dbReference type="ARBA" id="ARBA00001936"/>
    </source>
</evidence>
<comment type="subunit">
    <text evidence="5">Homodimer.</text>
</comment>
<gene>
    <name evidence="26" type="primary">Xpnpep1</name>
    <name evidence="26" type="ORF">PODPOD_R01394</name>
</gene>
<feature type="non-terminal residue" evidence="26">
    <location>
        <position position="1"/>
    </location>
</feature>
<dbReference type="FunFam" id="3.40.350.10:FF:000001">
    <property type="entry name" value="Putative xaa-Pro aminopeptidase 1"/>
    <property type="match status" value="1"/>
</dbReference>
<evidence type="ECO:0000256" key="17">
    <source>
        <dbReference type="ARBA" id="ARBA00071973"/>
    </source>
</evidence>
<comment type="caution">
    <text evidence="26">The sequence shown here is derived from an EMBL/GenBank/DDBJ whole genome shotgun (WGS) entry which is preliminary data.</text>
</comment>
<comment type="catalytic activity">
    <reaction evidence="1">
        <text>Release of any N-terminal amino acid, including proline, that is linked to proline, even from a dipeptide or tripeptide.</text>
        <dbReference type="EC" id="3.4.11.9"/>
    </reaction>
</comment>
<dbReference type="Pfam" id="PF16188">
    <property type="entry name" value="Peptidase_M24_C"/>
    <property type="match status" value="1"/>
</dbReference>
<evidence type="ECO:0000256" key="12">
    <source>
        <dbReference type="ARBA" id="ARBA00022990"/>
    </source>
</evidence>
<protein>
    <recommendedName>
        <fullName evidence="17">Xaa-Pro aminopeptidase 1</fullName>
        <ecNumber evidence="6">3.4.11.9</ecNumber>
    </recommendedName>
    <alternativeName>
        <fullName evidence="15">Aminoacylproline aminopeptidase</fullName>
    </alternativeName>
    <alternativeName>
        <fullName evidence="20">Cytosolic aminopeptidase P</fullName>
    </alternativeName>
    <alternativeName>
        <fullName evidence="18">Soluble aminopeptidase P</fullName>
    </alternativeName>
    <alternativeName>
        <fullName evidence="21">X-Pro aminopeptidase 1</fullName>
    </alternativeName>
    <alternativeName>
        <fullName evidence="19">X-prolyl aminopeptidase 1, soluble</fullName>
    </alternativeName>
</protein>
<dbReference type="Pfam" id="PF16189">
    <property type="entry name" value="Creatinase_N_2"/>
    <property type="match status" value="1"/>
</dbReference>
<feature type="non-terminal residue" evidence="26">
    <location>
        <position position="624"/>
    </location>
</feature>
<evidence type="ECO:0000259" key="24">
    <source>
        <dbReference type="Pfam" id="PF01321"/>
    </source>
</evidence>
<dbReference type="InterPro" id="IPR033740">
    <property type="entry name" value="Pept_M24B"/>
</dbReference>
<keyword evidence="12" id="KW-0007">Acetylation</keyword>
<evidence type="ECO:0000256" key="4">
    <source>
        <dbReference type="ARBA" id="ARBA00008766"/>
    </source>
</evidence>
<comment type="function">
    <text evidence="16">Metalloaminopeptidase that catalyzes the removal of a penultimate prolyl residue from the N-termini of peptides, such as Arg-Pro-Pro. Contributes to the degradation of bradykinin.</text>
</comment>
<organism evidence="26 27">
    <name type="scientific">Podilymbus podiceps</name>
    <name type="common">Pied-billed grebe</name>
    <dbReference type="NCBI Taxonomy" id="9252"/>
    <lineage>
        <taxon>Eukaryota</taxon>
        <taxon>Metazoa</taxon>
        <taxon>Chordata</taxon>
        <taxon>Craniata</taxon>
        <taxon>Vertebrata</taxon>
        <taxon>Euteleostomi</taxon>
        <taxon>Archelosauria</taxon>
        <taxon>Archosauria</taxon>
        <taxon>Dinosauria</taxon>
        <taxon>Saurischia</taxon>
        <taxon>Theropoda</taxon>
        <taxon>Coelurosauria</taxon>
        <taxon>Aves</taxon>
        <taxon>Neognathae</taxon>
        <taxon>Neoaves</taxon>
        <taxon>Mirandornithes</taxon>
        <taxon>Podicipediformes</taxon>
        <taxon>Podicipedidae</taxon>
        <taxon>Podilymbus</taxon>
    </lineage>
</organism>
<feature type="domain" description="Peptidase M24 C-terminal" evidence="25">
    <location>
        <begin position="558"/>
        <end position="620"/>
    </location>
</feature>
<dbReference type="InterPro" id="IPR001131">
    <property type="entry name" value="Peptidase_M24B_aminopep-P_CS"/>
</dbReference>
<evidence type="ECO:0000256" key="10">
    <source>
        <dbReference type="ARBA" id="ARBA00022723"/>
    </source>
</evidence>
<evidence type="ECO:0000259" key="25">
    <source>
        <dbReference type="Pfam" id="PF16188"/>
    </source>
</evidence>
<evidence type="ECO:0000313" key="27">
    <source>
        <dbReference type="Proteomes" id="UP000555275"/>
    </source>
</evidence>
<keyword evidence="10 22" id="KW-0479">Metal-binding</keyword>
<dbReference type="OrthoDB" id="9995434at2759"/>
<feature type="domain" description="Peptidase M24" evidence="23">
    <location>
        <begin position="328"/>
        <end position="543"/>
    </location>
</feature>
<sequence length="624" mass="70108">MSPKITTELLKQLRQVMKSPKYVQEPVQAYIVPSGDAHQSEYIAPCDCRRAFISGFDGSAGTAIVTEQHAAMWTDGRYFLQAAHQMDNNWTLMKMGLKDTPTQEDWLVSVLPEGSKVGVDPFIIPADQWKRMSKALRSAGHDLVPVKENLIDTIWTDCPHRPCKPLITLDLSYTGVSWRDKIVALRSKMAERKVLWFVVTALDEVAWLFNLRGSDVEYNPVFFAYAVIGMTTIRLFIDGDRMMDPAVREHLQLDSTLEPEFKIQVMPYGSILSELQAVGASLSPKEKVWLSDKASYALTEAIPKAYRYLTPYTPICIAKAVKNTSETEGMRRAHIKDAVALCELFNWLEKEVVPKGTVTEIIAADKAEEFRSQQKDFVELSFATISSTGPNGAIIHYKPVPETNRTLSVNEIYLLDSGAQYKDGTTDVTRTMHFGTPSAYEKECFTYVLKGHIAVSAAIFPNGTKGHLLDSFARSALWDCGLDYLHGTGHGVGSFLNVHEGPCGISYKTFADEPLEAGMIVSDEPGYYEDGSFGIRIENVVLVIPAETKYNFKNRGSLTFEPLTLVPIQTKMIDVNLLTQKECNWVNDYHQKCREVIGAELERQGRHEALRWLIRETEPLIRVQ</sequence>
<evidence type="ECO:0000256" key="6">
    <source>
        <dbReference type="ARBA" id="ARBA00012574"/>
    </source>
</evidence>
<dbReference type="GO" id="GO:0005737">
    <property type="term" value="C:cytoplasm"/>
    <property type="evidence" value="ECO:0007669"/>
    <property type="project" value="UniProtKB-SubCell"/>
</dbReference>
<evidence type="ECO:0000256" key="14">
    <source>
        <dbReference type="ARBA" id="ARBA00023211"/>
    </source>
</evidence>
<dbReference type="InterPro" id="IPR029149">
    <property type="entry name" value="Creatin/AminoP/Spt16_N"/>
</dbReference>
<evidence type="ECO:0000256" key="18">
    <source>
        <dbReference type="ARBA" id="ARBA00078157"/>
    </source>
</evidence>
<dbReference type="PROSITE" id="PS00491">
    <property type="entry name" value="PROLINE_PEPTIDASE"/>
    <property type="match status" value="1"/>
</dbReference>
<keyword evidence="7 26" id="KW-0031">Aminopeptidase</keyword>
<evidence type="ECO:0000256" key="7">
    <source>
        <dbReference type="ARBA" id="ARBA00022438"/>
    </source>
</evidence>
<dbReference type="PANTHER" id="PTHR43763:SF6">
    <property type="entry name" value="XAA-PRO AMINOPEPTIDASE 1"/>
    <property type="match status" value="1"/>
</dbReference>